<dbReference type="EMBL" id="JAPDFW010000140">
    <property type="protein sequence ID" value="KAJ5066580.1"/>
    <property type="molecule type" value="Genomic_DNA"/>
</dbReference>
<name>A0A9Q0L692_ANAIG</name>
<evidence type="ECO:0000313" key="2">
    <source>
        <dbReference type="Proteomes" id="UP001149090"/>
    </source>
</evidence>
<dbReference type="Proteomes" id="UP001149090">
    <property type="component" value="Unassembled WGS sequence"/>
</dbReference>
<gene>
    <name evidence="1" type="ORF">M0811_13517</name>
</gene>
<proteinExistence type="predicted"/>
<dbReference type="AlphaFoldDB" id="A0A9Q0L692"/>
<protein>
    <submittedName>
        <fullName evidence="1">Uncharacterized protein</fullName>
    </submittedName>
</protein>
<keyword evidence="2" id="KW-1185">Reference proteome</keyword>
<sequence>MIQEIINQLHQINNLQFNFQIKNIKSIYQHVIQMEDGYISSISLITDNFAIAPIIYETISKIEEIEFNFTKLTNANNYSISLNNGTNWQKFIS</sequence>
<accession>A0A9Q0L692</accession>
<evidence type="ECO:0000313" key="1">
    <source>
        <dbReference type="EMBL" id="KAJ5066580.1"/>
    </source>
</evidence>
<reference evidence="1" key="1">
    <citation type="submission" date="2022-10" db="EMBL/GenBank/DDBJ databases">
        <title>Novel sulphate-reducing endosymbionts in the free-living metamonad Anaeramoeba.</title>
        <authorList>
            <person name="Jerlstrom-Hultqvist J."/>
            <person name="Cepicka I."/>
            <person name="Gallot-Lavallee L."/>
            <person name="Salas-Leiva D."/>
            <person name="Curtis B.A."/>
            <person name="Zahonova K."/>
            <person name="Pipaliya S."/>
            <person name="Dacks J."/>
            <person name="Roger A.J."/>
        </authorList>
    </citation>
    <scope>NUCLEOTIDE SEQUENCE</scope>
    <source>
        <strain evidence="1">BMAN</strain>
    </source>
</reference>
<organism evidence="1 2">
    <name type="scientific">Anaeramoeba ignava</name>
    <name type="common">Anaerobic marine amoeba</name>
    <dbReference type="NCBI Taxonomy" id="1746090"/>
    <lineage>
        <taxon>Eukaryota</taxon>
        <taxon>Metamonada</taxon>
        <taxon>Anaeramoebidae</taxon>
        <taxon>Anaeramoeba</taxon>
    </lineage>
</organism>
<comment type="caution">
    <text evidence="1">The sequence shown here is derived from an EMBL/GenBank/DDBJ whole genome shotgun (WGS) entry which is preliminary data.</text>
</comment>